<dbReference type="Pfam" id="PF00126">
    <property type="entry name" value="HTH_1"/>
    <property type="match status" value="1"/>
</dbReference>
<organism evidence="6 7">
    <name type="scientific">Stenotrophomonas geniculata N1</name>
    <dbReference type="NCBI Taxonomy" id="1167641"/>
    <lineage>
        <taxon>Bacteria</taxon>
        <taxon>Pseudomonadati</taxon>
        <taxon>Pseudomonadota</taxon>
        <taxon>Gammaproteobacteria</taxon>
        <taxon>Lysobacterales</taxon>
        <taxon>Lysobacteraceae</taxon>
        <taxon>Stenotrophomonas</taxon>
    </lineage>
</organism>
<dbReference type="GO" id="GO:0003700">
    <property type="term" value="F:DNA-binding transcription factor activity"/>
    <property type="evidence" value="ECO:0007669"/>
    <property type="project" value="InterPro"/>
</dbReference>
<comment type="similarity">
    <text evidence="1">Belongs to the LysR transcriptional regulatory family.</text>
</comment>
<dbReference type="PANTHER" id="PTHR30126:SF94">
    <property type="entry name" value="LYSR FAMILY TRANSCRIPTIONAL REGULATOR"/>
    <property type="match status" value="1"/>
</dbReference>
<evidence type="ECO:0000313" key="7">
    <source>
        <dbReference type="Proteomes" id="UP000036890"/>
    </source>
</evidence>
<dbReference type="PRINTS" id="PR00039">
    <property type="entry name" value="HTHLYSR"/>
</dbReference>
<dbReference type="InterPro" id="IPR036388">
    <property type="entry name" value="WH-like_DNA-bd_sf"/>
</dbReference>
<feature type="domain" description="HTH lysR-type" evidence="5">
    <location>
        <begin position="16"/>
        <end position="73"/>
    </location>
</feature>
<dbReference type="SUPFAM" id="SSF53850">
    <property type="entry name" value="Periplasmic binding protein-like II"/>
    <property type="match status" value="1"/>
</dbReference>
<keyword evidence="3" id="KW-0238">DNA-binding</keyword>
<evidence type="ECO:0000313" key="6">
    <source>
        <dbReference type="EMBL" id="KOF00944.1"/>
    </source>
</evidence>
<dbReference type="GO" id="GO:0000976">
    <property type="term" value="F:transcription cis-regulatory region binding"/>
    <property type="evidence" value="ECO:0007669"/>
    <property type="project" value="TreeGrafter"/>
</dbReference>
<dbReference type="Pfam" id="PF03466">
    <property type="entry name" value="LysR_substrate"/>
    <property type="match status" value="1"/>
</dbReference>
<dbReference type="AlphaFoldDB" id="A0A0L8AEW8"/>
<dbReference type="InterPro" id="IPR005119">
    <property type="entry name" value="LysR_subst-bd"/>
</dbReference>
<dbReference type="RefSeq" id="WP_029380123.1">
    <property type="nucleotide sequence ID" value="NZ_AJLO02000005.1"/>
</dbReference>
<dbReference type="Gene3D" id="3.40.190.10">
    <property type="entry name" value="Periplasmic binding protein-like II"/>
    <property type="match status" value="2"/>
</dbReference>
<evidence type="ECO:0000256" key="1">
    <source>
        <dbReference type="ARBA" id="ARBA00009437"/>
    </source>
</evidence>
<dbReference type="EMBL" id="AJLO02000005">
    <property type="protein sequence ID" value="KOF00944.1"/>
    <property type="molecule type" value="Genomic_DNA"/>
</dbReference>
<name>A0A0L8AEW8_9GAMM</name>
<keyword evidence="4" id="KW-0804">Transcription</keyword>
<dbReference type="InterPro" id="IPR036390">
    <property type="entry name" value="WH_DNA-bd_sf"/>
</dbReference>
<reference evidence="6 7" key="1">
    <citation type="journal article" date="2012" name="J. Bacteriol.">
        <title>Genome sequence of a novel nicotine-degrading strain, Pseudomonas geniculata N1.</title>
        <authorList>
            <person name="Tang H."/>
            <person name="Yu H."/>
            <person name="Tai C."/>
            <person name="Huang K."/>
            <person name="Liu Y."/>
            <person name="Wang L."/>
            <person name="Yao Y."/>
            <person name="Wu G."/>
            <person name="Xu P."/>
        </authorList>
    </citation>
    <scope>NUCLEOTIDE SEQUENCE [LARGE SCALE GENOMIC DNA]</scope>
    <source>
        <strain evidence="6 7">N1</strain>
    </source>
</reference>
<evidence type="ECO:0000256" key="4">
    <source>
        <dbReference type="ARBA" id="ARBA00023163"/>
    </source>
</evidence>
<gene>
    <name evidence="6" type="ORF">W7K_01850</name>
</gene>
<dbReference type="Gene3D" id="1.10.10.10">
    <property type="entry name" value="Winged helix-like DNA-binding domain superfamily/Winged helix DNA-binding domain"/>
    <property type="match status" value="1"/>
</dbReference>
<comment type="caution">
    <text evidence="6">The sequence shown here is derived from an EMBL/GenBank/DDBJ whole genome shotgun (WGS) entry which is preliminary data.</text>
</comment>
<dbReference type="Proteomes" id="UP000036890">
    <property type="component" value="Unassembled WGS sequence"/>
</dbReference>
<dbReference type="PANTHER" id="PTHR30126">
    <property type="entry name" value="HTH-TYPE TRANSCRIPTIONAL REGULATOR"/>
    <property type="match status" value="1"/>
</dbReference>
<evidence type="ECO:0000256" key="3">
    <source>
        <dbReference type="ARBA" id="ARBA00023125"/>
    </source>
</evidence>
<accession>A0A0L8AEW8</accession>
<dbReference type="FunFam" id="1.10.10.10:FF:000001">
    <property type="entry name" value="LysR family transcriptional regulator"/>
    <property type="match status" value="1"/>
</dbReference>
<evidence type="ECO:0000259" key="5">
    <source>
        <dbReference type="PROSITE" id="PS50931"/>
    </source>
</evidence>
<evidence type="ECO:0000256" key="2">
    <source>
        <dbReference type="ARBA" id="ARBA00023015"/>
    </source>
</evidence>
<dbReference type="InterPro" id="IPR000847">
    <property type="entry name" value="LysR_HTH_N"/>
</dbReference>
<dbReference type="CDD" id="cd05466">
    <property type="entry name" value="PBP2_LTTR_substrate"/>
    <property type="match status" value="1"/>
</dbReference>
<proteinExistence type="inferred from homology"/>
<dbReference type="OrthoDB" id="5964649at2"/>
<keyword evidence="2" id="KW-0805">Transcription regulation</keyword>
<dbReference type="SUPFAM" id="SSF46785">
    <property type="entry name" value="Winged helix' DNA-binding domain"/>
    <property type="match status" value="1"/>
</dbReference>
<dbReference type="PROSITE" id="PS50931">
    <property type="entry name" value="HTH_LYSR"/>
    <property type="match status" value="1"/>
</dbReference>
<sequence>MTTRPSPSPRFSYKSDRLKPLRAFCQTVRLGSVSRAAEALFVSQPAISLQLQALERELGVPLFERSGRRLVPSREGQLLYEMAQPLVENLDGLEARFRDKVRGLDAGELNIAANSSTILYLLPKIVERFRLHYPDVRLTLHNAISADGTDLLREDAADLAIGSMTDVPADLTYAPAYRFEQVLIAPHDHPLASGGELELADIARYPLVLPPKRQITYRLVDQVFQRHRIAYTVALEVGGWEVIKQYVAMGMGISIVPALCLNEADRERLAARSMKRWFPERSYGVIVRRGKALSAQARAFIELIQPELFSPRDYDQSGHSER</sequence>
<protein>
    <submittedName>
        <fullName evidence="6">LysR family transcriptional regulator</fullName>
    </submittedName>
</protein>